<name>A0ABU9VP00_9BACI</name>
<sequence>MKNLRLTLSKMDRSQLVDLATDILKQSALVTRWECFEAVYSDAPYSNSSLRGTQLEMLGRIQDGIHDIPDRLNALFNATDEDEYLRLDELRNDLIEGVFYYYAVWKYQDNLKANVSSLKIFKLIDQSELYKRSGKEWKDVGRILTKDELVGKDWPDIGRILTEEETRNIYDVS</sequence>
<evidence type="ECO:0000313" key="1">
    <source>
        <dbReference type="EMBL" id="MEN0645564.1"/>
    </source>
</evidence>
<protein>
    <submittedName>
        <fullName evidence="1">Uncharacterized protein</fullName>
    </submittedName>
</protein>
<dbReference type="Proteomes" id="UP001418796">
    <property type="component" value="Unassembled WGS sequence"/>
</dbReference>
<keyword evidence="2" id="KW-1185">Reference proteome</keyword>
<proteinExistence type="predicted"/>
<accession>A0ABU9VP00</accession>
<dbReference type="EMBL" id="JBCITK010000002">
    <property type="protein sequence ID" value="MEN0645564.1"/>
    <property type="molecule type" value="Genomic_DNA"/>
</dbReference>
<comment type="caution">
    <text evidence="1">The sequence shown here is derived from an EMBL/GenBank/DDBJ whole genome shotgun (WGS) entry which is preliminary data.</text>
</comment>
<gene>
    <name evidence="1" type="ORF">MKY91_20575</name>
</gene>
<evidence type="ECO:0000313" key="2">
    <source>
        <dbReference type="Proteomes" id="UP001418796"/>
    </source>
</evidence>
<dbReference type="RefSeq" id="WP_343132231.1">
    <property type="nucleotide sequence ID" value="NZ_JBCITK010000002.1"/>
</dbReference>
<organism evidence="1 2">
    <name type="scientific">Alkalicoccobacillus gibsonii</name>
    <dbReference type="NCBI Taxonomy" id="79881"/>
    <lineage>
        <taxon>Bacteria</taxon>
        <taxon>Bacillati</taxon>
        <taxon>Bacillota</taxon>
        <taxon>Bacilli</taxon>
        <taxon>Bacillales</taxon>
        <taxon>Bacillaceae</taxon>
        <taxon>Alkalicoccobacillus</taxon>
    </lineage>
</organism>
<reference evidence="1 2" key="1">
    <citation type="submission" date="2024-03" db="EMBL/GenBank/DDBJ databases">
        <title>Bacilli Hybrid Assemblies.</title>
        <authorList>
            <person name="Kovac J."/>
        </authorList>
    </citation>
    <scope>NUCLEOTIDE SEQUENCE [LARGE SCALE GENOMIC DNA]</scope>
    <source>
        <strain evidence="1 2">FSL R7-0666</strain>
    </source>
</reference>